<feature type="active site" description="Phosphoserine intermediate" evidence="12">
    <location>
        <position position="69"/>
    </location>
</feature>
<sequence length="545" mass="60112">MDTAFYKSYPAIYEHLKSIPKPDAKFIYGTAGFRMHYDMLPSVFIRVGIIGVLRSMYHKKAIGLMVTASHNPEIDNGIKIVDPDGGMMSLDWEKFATDLTNSNPDEAMALIDSFVAEKNIDLSFPAVVITGRDTRKSGKYLLDLAIESCKIMHAEVINLEEVTTPLLHHVVRQYNDPASQYKGVDGYYRMLGEAFAQTIKGFEAEARARDALHVDCANGAGQLIVGRLQEAVGDLLKIEPFNTGREKLNEGAGSNYLYLSKQVPSGFTPETAAGKRCCSLDGDADRLLYWRVDPKTLALDIMDGDKEMSLASLWVRKQIDLLGLEGVTMGVVKTAYANGASNLYAKEHGIPVVLAKTGVKHLHPLASSYDVGLYFEANGHGTVLFKPAFVKRLREMDESALTETQRDARHRLIWASVLVNQAVGDALSDALFLEAVMITLHIDMDAFNGLYTNLPCVNSVIKVEDRTIIHCNEDETRCVAPATIQPAIDEVVKKVPKGRSFVRPSGTENVVRVYAEAETMEEALEVSKAVERIVYDCANGVGERP</sequence>
<comment type="similarity">
    <text evidence="3 11">Belongs to the phosphohexose mutase family.</text>
</comment>
<keyword evidence="19" id="KW-1185">Reference proteome</keyword>
<feature type="binding site" evidence="14">
    <location>
        <position position="285"/>
    </location>
    <ligand>
        <name>Mg(2+)</name>
        <dbReference type="ChEBI" id="CHEBI:18420"/>
    </ligand>
</feature>
<dbReference type="SUPFAM" id="SSF55957">
    <property type="entry name" value="Phosphoglucomutase, C-terminal domain"/>
    <property type="match status" value="1"/>
</dbReference>
<dbReference type="Gene3D" id="3.30.310.50">
    <property type="entry name" value="Alpha-D-phosphohexomutase, C-terminal domain"/>
    <property type="match status" value="1"/>
</dbReference>
<dbReference type="STRING" id="478820.A0A196SED4"/>
<feature type="domain" description="Alpha-D-phosphohexomutase alpha/beta/alpha" evidence="16">
    <location>
        <begin position="59"/>
        <end position="94"/>
    </location>
</feature>
<evidence type="ECO:0000256" key="11">
    <source>
        <dbReference type="PIRNR" id="PIRNR016408"/>
    </source>
</evidence>
<dbReference type="UniPathway" id="UPA00113">
    <property type="reaction ID" value="UER00530"/>
</dbReference>
<dbReference type="Pfam" id="PF02878">
    <property type="entry name" value="PGM_PMM_I"/>
    <property type="match status" value="1"/>
</dbReference>
<evidence type="ECO:0000256" key="12">
    <source>
        <dbReference type="PIRSR" id="PIRSR016408-1"/>
    </source>
</evidence>
<evidence type="ECO:0000256" key="14">
    <source>
        <dbReference type="PIRSR" id="PIRSR016408-3"/>
    </source>
</evidence>
<accession>A0A196SED4</accession>
<feature type="domain" description="Phosphoacetylglucosamine mutase AMG1" evidence="17">
    <location>
        <begin position="303"/>
        <end position="439"/>
    </location>
</feature>
<dbReference type="PANTHER" id="PTHR45955:SF1">
    <property type="entry name" value="PHOSPHOACETYLGLUCOSAMINE MUTASE"/>
    <property type="match status" value="1"/>
</dbReference>
<comment type="cofactor">
    <cofactor evidence="11 14">
        <name>Mg(2+)</name>
        <dbReference type="ChEBI" id="CHEBI:18420"/>
    </cofactor>
    <text evidence="11 14">Binds 1 Mg(2+) ion per subunit.</text>
</comment>
<dbReference type="InterPro" id="IPR036900">
    <property type="entry name" value="A-D-PHexomutase_C_sf"/>
</dbReference>
<evidence type="ECO:0000256" key="2">
    <source>
        <dbReference type="ARBA" id="ARBA00004865"/>
    </source>
</evidence>
<dbReference type="PANTHER" id="PTHR45955">
    <property type="entry name" value="PHOSPHOACETYLGLUCOSAMINE MUTASE"/>
    <property type="match status" value="1"/>
</dbReference>
<comment type="caution">
    <text evidence="18">The sequence shown here is derived from an EMBL/GenBank/DDBJ whole genome shotgun (WGS) entry which is preliminary data.</text>
</comment>
<feature type="binding site" evidence="14">
    <location>
        <position position="281"/>
    </location>
    <ligand>
        <name>Mg(2+)</name>
        <dbReference type="ChEBI" id="CHEBI:18420"/>
    </ligand>
</feature>
<feature type="binding site" description="via phosphate group" evidence="14">
    <location>
        <position position="69"/>
    </location>
    <ligand>
        <name>Mg(2+)</name>
        <dbReference type="ChEBI" id="CHEBI:18420"/>
    </ligand>
</feature>
<feature type="binding site" evidence="13">
    <location>
        <begin position="503"/>
        <end position="507"/>
    </location>
    <ligand>
        <name>substrate</name>
    </ligand>
</feature>
<dbReference type="EC" id="5.4.2.3" evidence="4 11"/>
<dbReference type="InterPro" id="IPR005843">
    <property type="entry name" value="A-D-PHexomutase_C"/>
</dbReference>
<evidence type="ECO:0000256" key="8">
    <source>
        <dbReference type="ARBA" id="ARBA00023235"/>
    </source>
</evidence>
<keyword evidence="6 11" id="KW-0479">Metal-binding</keyword>
<dbReference type="Gene3D" id="3.40.120.10">
    <property type="entry name" value="Alpha-D-Glucose-1,6-Bisphosphate, subunit A, domain 3"/>
    <property type="match status" value="3"/>
</dbReference>
<dbReference type="GO" id="GO:0004610">
    <property type="term" value="F:phosphoacetylglucosamine mutase activity"/>
    <property type="evidence" value="ECO:0007669"/>
    <property type="project" value="UniProtKB-UniRule"/>
</dbReference>
<protein>
    <recommendedName>
        <fullName evidence="4 11">Phosphoacetylglucosamine mutase</fullName>
        <shortName evidence="11">PAGM</shortName>
        <ecNumber evidence="4 11">5.4.2.3</ecNumber>
    </recommendedName>
    <alternativeName>
        <fullName evidence="10 11">Acetylglucosamine phosphomutase</fullName>
    </alternativeName>
    <alternativeName>
        <fullName evidence="9 11">N-acetylglucosamine-phosphate mutase</fullName>
    </alternativeName>
</protein>
<dbReference type="PIRSF" id="PIRSF016408">
    <property type="entry name" value="PAGM"/>
    <property type="match status" value="1"/>
</dbReference>
<evidence type="ECO:0000259" key="16">
    <source>
        <dbReference type="Pfam" id="PF02878"/>
    </source>
</evidence>
<reference evidence="18 19" key="1">
    <citation type="submission" date="2016-05" db="EMBL/GenBank/DDBJ databases">
        <title>Nuclear genome of Blastocystis sp. subtype 1 NandII.</title>
        <authorList>
            <person name="Gentekaki E."/>
            <person name="Curtis B."/>
            <person name="Stairs C."/>
            <person name="Eme L."/>
            <person name="Herman E."/>
            <person name="Klimes V."/>
            <person name="Arias M.C."/>
            <person name="Elias M."/>
            <person name="Hilliou F."/>
            <person name="Klute M."/>
            <person name="Malik S.-B."/>
            <person name="Pightling A."/>
            <person name="Rachubinski R."/>
            <person name="Salas D."/>
            <person name="Schlacht A."/>
            <person name="Suga H."/>
            <person name="Archibald J."/>
            <person name="Ball S.G."/>
            <person name="Clark G."/>
            <person name="Dacks J."/>
            <person name="Van Der Giezen M."/>
            <person name="Tsaousis A."/>
            <person name="Roger A."/>
        </authorList>
    </citation>
    <scope>NUCLEOTIDE SEQUENCE [LARGE SCALE GENOMIC DNA]</scope>
    <source>
        <strain evidence="19">ATCC 50177 / NandII</strain>
    </source>
</reference>
<dbReference type="GO" id="GO:0000287">
    <property type="term" value="F:magnesium ion binding"/>
    <property type="evidence" value="ECO:0007669"/>
    <property type="project" value="InterPro"/>
</dbReference>
<dbReference type="Pfam" id="PF00408">
    <property type="entry name" value="PGM_PMM_IV"/>
    <property type="match status" value="1"/>
</dbReference>
<feature type="binding site" evidence="13">
    <location>
        <begin position="376"/>
        <end position="378"/>
    </location>
    <ligand>
        <name>substrate</name>
    </ligand>
</feature>
<dbReference type="InterPro" id="IPR016055">
    <property type="entry name" value="A-D-PHexomutase_a/b/a-I/II/III"/>
</dbReference>
<dbReference type="PROSITE" id="PS00710">
    <property type="entry name" value="PGM_PMM"/>
    <property type="match status" value="1"/>
</dbReference>
<evidence type="ECO:0000256" key="6">
    <source>
        <dbReference type="ARBA" id="ARBA00022723"/>
    </source>
</evidence>
<dbReference type="FunFam" id="3.30.310.50:FF:000003">
    <property type="entry name" value="Phosphoacetylglucosamine mutase"/>
    <property type="match status" value="1"/>
</dbReference>
<evidence type="ECO:0000256" key="9">
    <source>
        <dbReference type="ARBA" id="ARBA00031926"/>
    </source>
</evidence>
<evidence type="ECO:0000313" key="18">
    <source>
        <dbReference type="EMBL" id="OAO15420.1"/>
    </source>
</evidence>
<feature type="domain" description="Alpha-D-phosphohexomutase C-terminal" evidence="15">
    <location>
        <begin position="496"/>
        <end position="530"/>
    </location>
</feature>
<evidence type="ECO:0000256" key="5">
    <source>
        <dbReference type="ARBA" id="ARBA00022553"/>
    </source>
</evidence>
<keyword evidence="8 11" id="KW-0413">Isomerase</keyword>
<proteinExistence type="inferred from homology"/>
<comment type="pathway">
    <text evidence="2 11">Nucleotide-sugar biosynthesis; UDP-N-acetyl-alpha-D-glucosamine biosynthesis; N-acetyl-alpha-D-glucosamine 1-phosphate from alpha-D-glucosamine 6-phosphate (route I): step 2/2.</text>
</comment>
<evidence type="ECO:0000313" key="19">
    <source>
        <dbReference type="Proteomes" id="UP000078348"/>
    </source>
</evidence>
<evidence type="ECO:0000259" key="17">
    <source>
        <dbReference type="Pfam" id="PF21404"/>
    </source>
</evidence>
<evidence type="ECO:0000256" key="10">
    <source>
        <dbReference type="ARBA" id="ARBA00032065"/>
    </source>
</evidence>
<dbReference type="GO" id="GO:0005975">
    <property type="term" value="P:carbohydrate metabolic process"/>
    <property type="evidence" value="ECO:0007669"/>
    <property type="project" value="InterPro"/>
</dbReference>
<evidence type="ECO:0000256" key="7">
    <source>
        <dbReference type="ARBA" id="ARBA00022842"/>
    </source>
</evidence>
<name>A0A196SED4_BLAHN</name>
<organism evidence="18 19">
    <name type="scientific">Blastocystis sp. subtype 1 (strain ATCC 50177 / NandII)</name>
    <dbReference type="NCBI Taxonomy" id="478820"/>
    <lineage>
        <taxon>Eukaryota</taxon>
        <taxon>Sar</taxon>
        <taxon>Stramenopiles</taxon>
        <taxon>Bigyra</taxon>
        <taxon>Opalozoa</taxon>
        <taxon>Opalinata</taxon>
        <taxon>Blastocystidae</taxon>
        <taxon>Blastocystis</taxon>
    </lineage>
</organism>
<keyword evidence="7 11" id="KW-0460">Magnesium</keyword>
<evidence type="ECO:0000256" key="4">
    <source>
        <dbReference type="ARBA" id="ARBA00012731"/>
    </source>
</evidence>
<evidence type="ECO:0000256" key="3">
    <source>
        <dbReference type="ARBA" id="ARBA00010231"/>
    </source>
</evidence>
<evidence type="ECO:0000259" key="15">
    <source>
        <dbReference type="Pfam" id="PF00408"/>
    </source>
</evidence>
<dbReference type="AlphaFoldDB" id="A0A196SED4"/>
<dbReference type="InterPro" id="IPR016066">
    <property type="entry name" value="A-D-PHexomutase_CS"/>
</dbReference>
<feature type="binding site" evidence="14">
    <location>
        <position position="283"/>
    </location>
    <ligand>
        <name>Mg(2+)</name>
        <dbReference type="ChEBI" id="CHEBI:18420"/>
    </ligand>
</feature>
<dbReference type="InterPro" id="IPR016657">
    <property type="entry name" value="PAGM"/>
</dbReference>
<evidence type="ECO:0000256" key="1">
    <source>
        <dbReference type="ARBA" id="ARBA00000558"/>
    </source>
</evidence>
<dbReference type="Proteomes" id="UP000078348">
    <property type="component" value="Unassembled WGS sequence"/>
</dbReference>
<dbReference type="Pfam" id="PF21404">
    <property type="entry name" value="AMG1_III"/>
    <property type="match status" value="1"/>
</dbReference>
<evidence type="ECO:0000256" key="13">
    <source>
        <dbReference type="PIRSR" id="PIRSR016408-2"/>
    </source>
</evidence>
<dbReference type="OrthoDB" id="1928at2759"/>
<comment type="catalytic activity">
    <reaction evidence="1 11">
        <text>N-acetyl-alpha-D-glucosamine 1-phosphate = N-acetyl-D-glucosamine 6-phosphate</text>
        <dbReference type="Rhea" id="RHEA:23804"/>
        <dbReference type="ChEBI" id="CHEBI:57513"/>
        <dbReference type="ChEBI" id="CHEBI:57776"/>
        <dbReference type="EC" id="5.4.2.3"/>
    </reaction>
</comment>
<gene>
    <name evidence="18" type="ORF">AV274_2866</name>
</gene>
<dbReference type="SUPFAM" id="SSF53738">
    <property type="entry name" value="Phosphoglucomutase, first 3 domains"/>
    <property type="match status" value="4"/>
</dbReference>
<dbReference type="InterPro" id="IPR049022">
    <property type="entry name" value="AMG1_III"/>
</dbReference>
<feature type="binding site" evidence="13">
    <location>
        <position position="512"/>
    </location>
    <ligand>
        <name>substrate</name>
    </ligand>
</feature>
<keyword evidence="5" id="KW-0597">Phosphoprotein</keyword>
<dbReference type="EMBL" id="LXWW01000142">
    <property type="protein sequence ID" value="OAO15420.1"/>
    <property type="molecule type" value="Genomic_DNA"/>
</dbReference>
<dbReference type="InterPro" id="IPR005844">
    <property type="entry name" value="A-D-PHexomutase_a/b/a-I"/>
</dbReference>
<dbReference type="GO" id="GO:0006048">
    <property type="term" value="P:UDP-N-acetylglucosamine biosynthetic process"/>
    <property type="evidence" value="ECO:0007669"/>
    <property type="project" value="UniProtKB-UniRule"/>
</dbReference>
<dbReference type="FunFam" id="3.40.120.10:FF:000013">
    <property type="entry name" value="Phosphoacetylglucosamine mutase"/>
    <property type="match status" value="1"/>
</dbReference>